<gene>
    <name evidence="14" type="primary">mdoH</name>
    <name evidence="14" type="ORF">FOY91_07540</name>
</gene>
<dbReference type="EMBL" id="VNIM01000022">
    <property type="protein sequence ID" value="TVV75292.1"/>
    <property type="molecule type" value="Genomic_DNA"/>
</dbReference>
<evidence type="ECO:0000256" key="9">
    <source>
        <dbReference type="ARBA" id="ARBA00022692"/>
    </source>
</evidence>
<dbReference type="PANTHER" id="PTHR43867:SF5">
    <property type="entry name" value="GLUCANS BIOSYNTHESIS GLUCOSYLTRANSFERASE H"/>
    <property type="match status" value="1"/>
</dbReference>
<evidence type="ECO:0000256" key="2">
    <source>
        <dbReference type="ARBA" id="ARBA00005001"/>
    </source>
</evidence>
<evidence type="ECO:0000256" key="1">
    <source>
        <dbReference type="ARBA" id="ARBA00004429"/>
    </source>
</evidence>
<comment type="caution">
    <text evidence="14">The sequence shown here is derived from an EMBL/GenBank/DDBJ whole genome shotgun (WGS) entry which is preliminary data.</text>
</comment>
<dbReference type="OrthoDB" id="9775281at2"/>
<feature type="transmembrane region" description="Helical" evidence="12">
    <location>
        <begin position="467"/>
        <end position="492"/>
    </location>
</feature>
<keyword evidence="8 14" id="KW-0808">Transferase</keyword>
<feature type="domain" description="Glycosyltransferase 2-like" evidence="13">
    <location>
        <begin position="217"/>
        <end position="410"/>
    </location>
</feature>
<keyword evidence="11 12" id="KW-0472">Membrane</keyword>
<accession>A0A558R7L2</accession>
<dbReference type="NCBIfam" id="NF003962">
    <property type="entry name" value="PRK05454.2-5"/>
    <property type="match status" value="1"/>
</dbReference>
<evidence type="ECO:0000256" key="11">
    <source>
        <dbReference type="ARBA" id="ARBA00023136"/>
    </source>
</evidence>
<organism evidence="14 15">
    <name type="scientific">Alterirhizorhabdus solaris</name>
    <dbReference type="NCBI Taxonomy" id="2529389"/>
    <lineage>
        <taxon>Bacteria</taxon>
        <taxon>Pseudomonadati</taxon>
        <taxon>Pseudomonadota</taxon>
        <taxon>Alphaproteobacteria</taxon>
        <taxon>Sphingomonadales</taxon>
        <taxon>Rhizorhabdaceae</taxon>
        <taxon>Alterirhizorhabdus</taxon>
    </lineage>
</organism>
<dbReference type="RefSeq" id="WP_145149705.1">
    <property type="nucleotide sequence ID" value="NZ_VNIM01000022.1"/>
</dbReference>
<dbReference type="InterPro" id="IPR050321">
    <property type="entry name" value="Glycosyltr_2/OpgH_subfam"/>
</dbReference>
<reference evidence="14 15" key="1">
    <citation type="submission" date="2019-07" db="EMBL/GenBank/DDBJ databases">
        <title>Sphingomonas solaris sp. nov., isolated from a solar panel from Boston, Massachusetts.</title>
        <authorList>
            <person name="Tanner K."/>
            <person name="Pascual J."/>
            <person name="Mancuso C."/>
            <person name="Pereto J."/>
            <person name="Khalil A."/>
            <person name="Vilanova C."/>
        </authorList>
    </citation>
    <scope>NUCLEOTIDE SEQUENCE [LARGE SCALE GENOMIC DNA]</scope>
    <source>
        <strain evidence="14 15">R4DWN</strain>
    </source>
</reference>
<dbReference type="Proteomes" id="UP000318681">
    <property type="component" value="Unassembled WGS sequence"/>
</dbReference>
<evidence type="ECO:0000256" key="8">
    <source>
        <dbReference type="ARBA" id="ARBA00022679"/>
    </source>
</evidence>
<evidence type="ECO:0000259" key="13">
    <source>
        <dbReference type="Pfam" id="PF13632"/>
    </source>
</evidence>
<dbReference type="PANTHER" id="PTHR43867">
    <property type="entry name" value="CELLULOSE SYNTHASE CATALYTIC SUBUNIT A [UDP-FORMING]"/>
    <property type="match status" value="1"/>
</dbReference>
<feature type="transmembrane region" description="Helical" evidence="12">
    <location>
        <begin position="541"/>
        <end position="560"/>
    </location>
</feature>
<keyword evidence="6" id="KW-0997">Cell inner membrane</keyword>
<sequence length="593" mass="63438">MMPPPLPAESPLVMPRQRFSRAVPPSVPDATGPSDMLARRLLLLLATLLLGLAALSGLKPVLARDGLSALDYLLMLLFFPLFAWIAFGFVGAVIGFSLLMSGRSPGYITAPEVANAATGRTAVLMPVHNEDVRAVFARVAAMLRSIKAAGDAATTDFFILSDSGLAAGVEEERCWEALAPASPVPLYYRRRTANIAAKPGNIAEWVGRFGGAYAYMVVLDADSLMSGRTIATLASAIEARPAVALIQTVPTVIAATTLFQRWMQFASVLYGPVSTAGMLWWFGAEGTFWGHNAIVRTAAFAESCGLPELLGPAPFGGHVLSHDMVEAALLRRRGWAVHMVMIGGSYEEYPPTMIDHAIRDRRWAQGNIQHIRLLGSAGFHWVSRLQLLVGASAYITSPLWLLLILTTLAAQLGQDAPAAVAGSTVDVLALTVLLLFGPKAMALAWVLSDPARRHGFGGGRRLARSVAVEVVLSILFAPAAMLTQTIDLVGIVRGKRSRWSTQSRESDGISFEDALRRYRWHVVAGLLSLTIAPVAPIAAAWLAPVTLGLLAAPWLAMWTARNSLGTRARDLGLFGVPPAPTEPDLRPAGAAER</sequence>
<evidence type="ECO:0000256" key="7">
    <source>
        <dbReference type="ARBA" id="ARBA00022676"/>
    </source>
</evidence>
<dbReference type="NCBIfam" id="NF003958">
    <property type="entry name" value="PRK05454.2-1"/>
    <property type="match status" value="1"/>
</dbReference>
<evidence type="ECO:0000256" key="6">
    <source>
        <dbReference type="ARBA" id="ARBA00022519"/>
    </source>
</evidence>
<keyword evidence="7" id="KW-0328">Glycosyltransferase</keyword>
<comment type="similarity">
    <text evidence="3">Belongs to the glycosyltransferase 2 family. OpgH subfamily.</text>
</comment>
<evidence type="ECO:0000256" key="10">
    <source>
        <dbReference type="ARBA" id="ARBA00022989"/>
    </source>
</evidence>
<evidence type="ECO:0000313" key="15">
    <source>
        <dbReference type="Proteomes" id="UP000318681"/>
    </source>
</evidence>
<keyword evidence="9 12" id="KW-0812">Transmembrane</keyword>
<feature type="transmembrane region" description="Helical" evidence="12">
    <location>
        <begin position="391"/>
        <end position="413"/>
    </location>
</feature>
<comment type="pathway">
    <text evidence="2">Glycan metabolism; osmoregulated periplasmic glucan (OPG) biosynthesis.</text>
</comment>
<evidence type="ECO:0000256" key="5">
    <source>
        <dbReference type="ARBA" id="ARBA00022475"/>
    </source>
</evidence>
<protein>
    <recommendedName>
        <fullName evidence="4">Glucans biosynthesis glucosyltransferase H</fullName>
    </recommendedName>
</protein>
<dbReference type="GO" id="GO:0005886">
    <property type="term" value="C:plasma membrane"/>
    <property type="evidence" value="ECO:0007669"/>
    <property type="project" value="UniProtKB-SubCell"/>
</dbReference>
<feature type="transmembrane region" description="Helical" evidence="12">
    <location>
        <begin position="425"/>
        <end position="447"/>
    </location>
</feature>
<dbReference type="SUPFAM" id="SSF53448">
    <property type="entry name" value="Nucleotide-diphospho-sugar transferases"/>
    <property type="match status" value="1"/>
</dbReference>
<evidence type="ECO:0000256" key="3">
    <source>
        <dbReference type="ARBA" id="ARBA00009337"/>
    </source>
</evidence>
<keyword evidence="15" id="KW-1185">Reference proteome</keyword>
<name>A0A558R7L2_9SPHN</name>
<evidence type="ECO:0000256" key="4">
    <source>
        <dbReference type="ARBA" id="ARBA00020585"/>
    </source>
</evidence>
<dbReference type="InterPro" id="IPR001173">
    <property type="entry name" value="Glyco_trans_2-like"/>
</dbReference>
<feature type="transmembrane region" description="Helical" evidence="12">
    <location>
        <begin position="73"/>
        <end position="99"/>
    </location>
</feature>
<keyword evidence="10 12" id="KW-1133">Transmembrane helix</keyword>
<evidence type="ECO:0000313" key="14">
    <source>
        <dbReference type="EMBL" id="TVV75292.1"/>
    </source>
</evidence>
<dbReference type="GO" id="GO:0016758">
    <property type="term" value="F:hexosyltransferase activity"/>
    <property type="evidence" value="ECO:0007669"/>
    <property type="project" value="TreeGrafter"/>
</dbReference>
<dbReference type="AlphaFoldDB" id="A0A558R7L2"/>
<dbReference type="Gene3D" id="3.90.550.10">
    <property type="entry name" value="Spore Coat Polysaccharide Biosynthesis Protein SpsA, Chain A"/>
    <property type="match status" value="1"/>
</dbReference>
<evidence type="ECO:0000256" key="12">
    <source>
        <dbReference type="SAM" id="Phobius"/>
    </source>
</evidence>
<proteinExistence type="inferred from homology"/>
<dbReference type="InterPro" id="IPR029044">
    <property type="entry name" value="Nucleotide-diphossugar_trans"/>
</dbReference>
<dbReference type="Pfam" id="PF13632">
    <property type="entry name" value="Glyco_trans_2_3"/>
    <property type="match status" value="1"/>
</dbReference>
<comment type="subcellular location">
    <subcellularLocation>
        <location evidence="1">Cell inner membrane</location>
        <topology evidence="1">Multi-pass membrane protein</topology>
    </subcellularLocation>
</comment>
<keyword evidence="5" id="KW-1003">Cell membrane</keyword>